<reference evidence="1 2" key="1">
    <citation type="submission" date="2006-07" db="EMBL/GenBank/DDBJ databases">
        <title>Annotation of the draft genome assembly of Chlorobium ferroxidans DSM 13031.</title>
        <authorList>
            <consortium name="US DOE Joint Genome Institute (JGI-ORNL)"/>
            <person name="Larimer F."/>
            <person name="Land M."/>
            <person name="Hauser L."/>
        </authorList>
    </citation>
    <scope>NUCLEOTIDE SEQUENCE [LARGE SCALE GENOMIC DNA]</scope>
    <source>
        <strain evidence="1 2">DSM 13031</strain>
    </source>
</reference>
<dbReference type="Pfam" id="PF08843">
    <property type="entry name" value="AbiEii"/>
    <property type="match status" value="1"/>
</dbReference>
<gene>
    <name evidence="1" type="ORF">CferDRAFT_1162</name>
</gene>
<organism evidence="1 2">
    <name type="scientific">Chlorobium ferrooxidans DSM 13031</name>
    <dbReference type="NCBI Taxonomy" id="377431"/>
    <lineage>
        <taxon>Bacteria</taxon>
        <taxon>Pseudomonadati</taxon>
        <taxon>Chlorobiota</taxon>
        <taxon>Chlorobiia</taxon>
        <taxon>Chlorobiales</taxon>
        <taxon>Chlorobiaceae</taxon>
        <taxon>Chlorobium/Pelodictyon group</taxon>
        <taxon>Chlorobium</taxon>
    </lineage>
</organism>
<reference evidence="1 2" key="2">
    <citation type="submission" date="2006-07" db="EMBL/GenBank/DDBJ databases">
        <title>Sequencing of the draft genome and assembly of Chlorobium ferroxidans DSM 13031.</title>
        <authorList>
            <consortium name="US DOE Joint Genome Institute (JGI-PGF)"/>
            <person name="Copeland A."/>
            <person name="Lucas S."/>
            <person name="Lapidus A."/>
            <person name="Barry K."/>
            <person name="Glavina del Rio T."/>
            <person name="Dalin E."/>
            <person name="Tice H."/>
            <person name="Bruce D."/>
            <person name="Pitluck S."/>
            <person name="Richardson P."/>
        </authorList>
    </citation>
    <scope>NUCLEOTIDE SEQUENCE [LARGE SCALE GENOMIC DNA]</scope>
    <source>
        <strain evidence="1 2">DSM 13031</strain>
    </source>
</reference>
<evidence type="ECO:0000313" key="2">
    <source>
        <dbReference type="Proteomes" id="UP000004162"/>
    </source>
</evidence>
<dbReference type="EMBL" id="AASE01000007">
    <property type="protein sequence ID" value="EAT59155.1"/>
    <property type="molecule type" value="Genomic_DNA"/>
</dbReference>
<evidence type="ECO:0008006" key="3">
    <source>
        <dbReference type="Google" id="ProtNLM"/>
    </source>
</evidence>
<dbReference type="Gene3D" id="3.10.450.620">
    <property type="entry name" value="JHP933, nucleotidyltransferase-like core domain"/>
    <property type="match status" value="1"/>
</dbReference>
<accession>Q0YS31</accession>
<dbReference type="Proteomes" id="UP000004162">
    <property type="component" value="Unassembled WGS sequence"/>
</dbReference>
<name>Q0YS31_9CHLB</name>
<sequence>MIPLDYITAWRVNAPWPQLSQIEQDLIICRALVELYTHPIVAKNLAFRGGTALFKLHLPPARYSEDIDLVQMQAGPIGPIMDAVQEKINPWLGIPKRKQSEGRVTLIWRVESEEGLPLRLKVEINSREHFTVLGYQQFEFRMASRWHTGSALISSYRIDELLGTKLRALYQRKKGRDLFDLWQTAKTLAVNPETVVSCFLQYMEYEEHQISRAEFEMNLFEKLDDSRFLDDISPLLTTGNSWDSRAAARYVLDSLAPLMPGDAWQKTKEKMIIL</sequence>
<dbReference type="AlphaFoldDB" id="Q0YS31"/>
<comment type="caution">
    <text evidence="1">The sequence shown here is derived from an EMBL/GenBank/DDBJ whole genome shotgun (WGS) entry which is preliminary data.</text>
</comment>
<protein>
    <recommendedName>
        <fullName evidence="3">Nucleotidyl transferase AbiEii/AbiGii toxin family protein</fullName>
    </recommendedName>
</protein>
<dbReference type="RefSeq" id="WP_006366223.1">
    <property type="nucleotide sequence ID" value="NZ_AASE01000007.1"/>
</dbReference>
<keyword evidence="2" id="KW-1185">Reference proteome</keyword>
<proteinExistence type="predicted"/>
<dbReference type="InterPro" id="IPR014942">
    <property type="entry name" value="AbiEii"/>
</dbReference>
<evidence type="ECO:0000313" key="1">
    <source>
        <dbReference type="EMBL" id="EAT59155.1"/>
    </source>
</evidence>